<name>A0ABP0I0E2_9DINO</name>
<sequence>MLLTQLALRLRTAQGSILQAGDLLRLYMWPLTSWDLKVCEAQCVPQSPAMSCVEPTCHAESLFSTPFKGGGNVLEFVLPDGMEPITNHVMHTIVLRGPHFRLPPGGFMPTRLAGELFSTDRERRVSYAESVGLLPFVPVKVVGGVLQPTGSEPFADDAWNPVSRTKN</sequence>
<proteinExistence type="predicted"/>
<evidence type="ECO:0000313" key="2">
    <source>
        <dbReference type="Proteomes" id="UP001642484"/>
    </source>
</evidence>
<dbReference type="EMBL" id="CAXAMN010001758">
    <property type="protein sequence ID" value="CAK8996055.1"/>
    <property type="molecule type" value="Genomic_DNA"/>
</dbReference>
<comment type="caution">
    <text evidence="1">The sequence shown here is derived from an EMBL/GenBank/DDBJ whole genome shotgun (WGS) entry which is preliminary data.</text>
</comment>
<organism evidence="1 2">
    <name type="scientific">Durusdinium trenchii</name>
    <dbReference type="NCBI Taxonomy" id="1381693"/>
    <lineage>
        <taxon>Eukaryota</taxon>
        <taxon>Sar</taxon>
        <taxon>Alveolata</taxon>
        <taxon>Dinophyceae</taxon>
        <taxon>Suessiales</taxon>
        <taxon>Symbiodiniaceae</taxon>
        <taxon>Durusdinium</taxon>
    </lineage>
</organism>
<accession>A0ABP0I0E2</accession>
<keyword evidence="2" id="KW-1185">Reference proteome</keyword>
<protein>
    <submittedName>
        <fullName evidence="1">Uncharacterized protein</fullName>
    </submittedName>
</protein>
<evidence type="ECO:0000313" key="1">
    <source>
        <dbReference type="EMBL" id="CAK8996055.1"/>
    </source>
</evidence>
<reference evidence="1 2" key="1">
    <citation type="submission" date="2024-02" db="EMBL/GenBank/DDBJ databases">
        <authorList>
            <person name="Chen Y."/>
            <person name="Shah S."/>
            <person name="Dougan E. K."/>
            <person name="Thang M."/>
            <person name="Chan C."/>
        </authorList>
    </citation>
    <scope>NUCLEOTIDE SEQUENCE [LARGE SCALE GENOMIC DNA]</scope>
</reference>
<gene>
    <name evidence="1" type="ORF">CCMP2556_LOCUS4299</name>
</gene>
<dbReference type="Proteomes" id="UP001642484">
    <property type="component" value="Unassembled WGS sequence"/>
</dbReference>